<comment type="similarity">
    <text evidence="1">Belongs to the glycosyl hydrolase 2 family.</text>
</comment>
<accession>A0A7S7NVZ4</accession>
<reference evidence="7 8" key="1">
    <citation type="submission" date="2020-10" db="EMBL/GenBank/DDBJ databases">
        <title>Complete genome sequence of Paludibaculum fermentans P105T, a facultatively anaerobic acidobacterium capable of dissimilatory Fe(III) reduction.</title>
        <authorList>
            <person name="Dedysh S.N."/>
            <person name="Beletsky A.V."/>
            <person name="Kulichevskaya I.S."/>
            <person name="Mardanov A.V."/>
            <person name="Ravin N.V."/>
        </authorList>
    </citation>
    <scope>NUCLEOTIDE SEQUENCE [LARGE SCALE GENOMIC DNA]</scope>
    <source>
        <strain evidence="7 8">P105</strain>
    </source>
</reference>
<keyword evidence="2" id="KW-0378">Hydrolase</keyword>
<dbReference type="RefSeq" id="WP_194452422.1">
    <property type="nucleotide sequence ID" value="NZ_CP063849.1"/>
</dbReference>
<dbReference type="EMBL" id="CP063849">
    <property type="protein sequence ID" value="QOY90765.1"/>
    <property type="molecule type" value="Genomic_DNA"/>
</dbReference>
<keyword evidence="3" id="KW-0326">Glycosidase</keyword>
<dbReference type="InterPro" id="IPR013783">
    <property type="entry name" value="Ig-like_fold"/>
</dbReference>
<dbReference type="GO" id="GO:0005975">
    <property type="term" value="P:carbohydrate metabolic process"/>
    <property type="evidence" value="ECO:0007669"/>
    <property type="project" value="InterPro"/>
</dbReference>
<keyword evidence="4" id="KW-0732">Signal</keyword>
<feature type="domain" description="Glycoside hydrolase family 2 immunoglobulin-like beta-sandwich" evidence="5">
    <location>
        <begin position="202"/>
        <end position="300"/>
    </location>
</feature>
<dbReference type="Gene3D" id="3.20.20.80">
    <property type="entry name" value="Glycosidases"/>
    <property type="match status" value="1"/>
</dbReference>
<evidence type="ECO:0000259" key="6">
    <source>
        <dbReference type="Pfam" id="PF02837"/>
    </source>
</evidence>
<dbReference type="KEGG" id="pfer:IRI77_12705"/>
<organism evidence="7 8">
    <name type="scientific">Paludibaculum fermentans</name>
    <dbReference type="NCBI Taxonomy" id="1473598"/>
    <lineage>
        <taxon>Bacteria</taxon>
        <taxon>Pseudomonadati</taxon>
        <taxon>Acidobacteriota</taxon>
        <taxon>Terriglobia</taxon>
        <taxon>Bryobacterales</taxon>
        <taxon>Bryobacteraceae</taxon>
        <taxon>Paludibaculum</taxon>
    </lineage>
</organism>
<name>A0A7S7NVZ4_PALFE</name>
<evidence type="ECO:0000256" key="2">
    <source>
        <dbReference type="ARBA" id="ARBA00022801"/>
    </source>
</evidence>
<dbReference type="InterPro" id="IPR017853">
    <property type="entry name" value="GH"/>
</dbReference>
<evidence type="ECO:0000313" key="7">
    <source>
        <dbReference type="EMBL" id="QOY90765.1"/>
    </source>
</evidence>
<evidence type="ECO:0000256" key="1">
    <source>
        <dbReference type="ARBA" id="ARBA00007401"/>
    </source>
</evidence>
<feature type="chain" id="PRO_5032757019" description="Beta-galactosidase" evidence="4">
    <location>
        <begin position="25"/>
        <end position="921"/>
    </location>
</feature>
<dbReference type="InterPro" id="IPR008979">
    <property type="entry name" value="Galactose-bd-like_sf"/>
</dbReference>
<proteinExistence type="inferred from homology"/>
<dbReference type="SUPFAM" id="SSF49785">
    <property type="entry name" value="Galactose-binding domain-like"/>
    <property type="match status" value="1"/>
</dbReference>
<dbReference type="Pfam" id="PF00703">
    <property type="entry name" value="Glyco_hydro_2"/>
    <property type="match status" value="1"/>
</dbReference>
<dbReference type="InterPro" id="IPR036156">
    <property type="entry name" value="Beta-gal/glucu_dom_sf"/>
</dbReference>
<dbReference type="Gene3D" id="2.60.120.260">
    <property type="entry name" value="Galactose-binding domain-like"/>
    <property type="match status" value="1"/>
</dbReference>
<dbReference type="InterPro" id="IPR006102">
    <property type="entry name" value="Ig-like_GH2"/>
</dbReference>
<keyword evidence="8" id="KW-1185">Reference proteome</keyword>
<dbReference type="InterPro" id="IPR006104">
    <property type="entry name" value="Glyco_hydro_2_N"/>
</dbReference>
<dbReference type="AlphaFoldDB" id="A0A7S7NVZ4"/>
<evidence type="ECO:0000256" key="4">
    <source>
        <dbReference type="SAM" id="SignalP"/>
    </source>
</evidence>
<dbReference type="Proteomes" id="UP000593892">
    <property type="component" value="Chromosome"/>
</dbReference>
<dbReference type="SUPFAM" id="SSF51445">
    <property type="entry name" value="(Trans)glycosidases"/>
    <property type="match status" value="1"/>
</dbReference>
<evidence type="ECO:0000259" key="5">
    <source>
        <dbReference type="Pfam" id="PF00703"/>
    </source>
</evidence>
<dbReference type="PANTHER" id="PTHR42732:SF1">
    <property type="entry name" value="BETA-MANNOSIDASE"/>
    <property type="match status" value="1"/>
</dbReference>
<dbReference type="PANTHER" id="PTHR42732">
    <property type="entry name" value="BETA-GALACTOSIDASE"/>
    <property type="match status" value="1"/>
</dbReference>
<sequence length="921" mass="101257">MEGLRSGYLAAILTALAVAPCAAAAEPARQQLDLNGTWQFRLDPANSGLQEKWFAAPDPFPEKIAVPGAWQAQGFGNASPQLRHSFEGTAWYRRTVNVPANWAGQRTVLRLGGAHRRVTLFVNGVELGGHDGFSAPFEFDISSALRPGGDNSIVLRIENPPVAIEASPDLQKPLMPTGMLNYIGNWGGIFGSVELASEPRLRLSSVLVTSDVSRRRVSFRIRVDAPGQARPLTVRVTVPGAPAATQPVPSSAAEPEAVVDIDAARLPLWSPDSPELLTASIQLLDQNRAIDRLEQRFGYREVTTSGGTILLNGKPLYLRGYGDDNVEVLTGFPPSSKAIFLERLKLSRSFGFNAVRFHSMTPPAAYFEAADEVGMLVMAELPAAYTQYFFAHRDFLKRELNSVLLAYRNHPSLLSLAFGNEFNLEWLKTEPERAEFLASIADFYKSAKQLAPATLILSNDGLDMRPSDMVSIYHGAPGDRPTVRHEFGQYYCSLPDISLKQQFTGVLLPTWLDAKSKWVADNHLEAIYPAYVHNSQRLQQLGRKYQIEKVRLNGGVSGYHYWLIVDYPGGTGEGDSWEEGWFDYFWKPKGITPEEGRALNTPVLLMLDAGVDNRTLWAGEPKQVGIQVSNYGAEAVHDGRLTWELRDGSQRIAGAALSGVEAELGKVSKLGSILLDAGAASAARKLELRITLDTRHGEYTNTWQFWAYPKPSRAAAPAVPVVSNLRLAALNRQYPWLQSGSSKLTPESLLITEDLDAAALAHLNAGGRVWLMLRQTLDRRGVEFFPASGGAAGTMIQEHPALSGFPHDGLADLQFYNLINGAFPLPIDNWPARIQPFVGGIRTTSSFLSKTKNLSRMAYAVEGKVGPGRLLVTTLRLREHFDEAYPEAIALFDSLLRYTTGPQFDPKETIPDSGIRRLTVD</sequence>
<gene>
    <name evidence="7" type="ORF">IRI77_12705</name>
</gene>
<feature type="domain" description="Glycosyl hydrolases family 2 sugar binding" evidence="6">
    <location>
        <begin position="33"/>
        <end position="156"/>
    </location>
</feature>
<evidence type="ECO:0000256" key="3">
    <source>
        <dbReference type="ARBA" id="ARBA00023295"/>
    </source>
</evidence>
<feature type="signal peptide" evidence="4">
    <location>
        <begin position="1"/>
        <end position="24"/>
    </location>
</feature>
<protein>
    <recommendedName>
        <fullName evidence="9">Beta-galactosidase</fullName>
    </recommendedName>
</protein>
<evidence type="ECO:0000313" key="8">
    <source>
        <dbReference type="Proteomes" id="UP000593892"/>
    </source>
</evidence>
<dbReference type="SUPFAM" id="SSF49303">
    <property type="entry name" value="beta-Galactosidase/glucuronidase domain"/>
    <property type="match status" value="1"/>
</dbReference>
<dbReference type="Gene3D" id="2.60.40.10">
    <property type="entry name" value="Immunoglobulins"/>
    <property type="match status" value="1"/>
</dbReference>
<dbReference type="InterPro" id="IPR051913">
    <property type="entry name" value="GH2_Domain-Containing"/>
</dbReference>
<evidence type="ECO:0008006" key="9">
    <source>
        <dbReference type="Google" id="ProtNLM"/>
    </source>
</evidence>
<dbReference type="Pfam" id="PF02837">
    <property type="entry name" value="Glyco_hydro_2_N"/>
    <property type="match status" value="1"/>
</dbReference>
<dbReference type="GO" id="GO:0004553">
    <property type="term" value="F:hydrolase activity, hydrolyzing O-glycosyl compounds"/>
    <property type="evidence" value="ECO:0007669"/>
    <property type="project" value="InterPro"/>
</dbReference>